<dbReference type="InterPro" id="IPR035437">
    <property type="entry name" value="SNase_OB-fold_sf"/>
</dbReference>
<keyword evidence="3" id="KW-1185">Reference proteome</keyword>
<proteinExistence type="predicted"/>
<dbReference type="Pfam" id="PF12836">
    <property type="entry name" value="HHH_3"/>
    <property type="match status" value="1"/>
</dbReference>
<dbReference type="RefSeq" id="WP_338690429.1">
    <property type="nucleotide sequence ID" value="NZ_AP024702.1"/>
</dbReference>
<dbReference type="SMART" id="SM00318">
    <property type="entry name" value="SNc"/>
    <property type="match status" value="1"/>
</dbReference>
<protein>
    <recommendedName>
        <fullName evidence="1">TNase-like domain-containing protein</fullName>
    </recommendedName>
</protein>
<dbReference type="InterPro" id="IPR051675">
    <property type="entry name" value="Endo/Exo/Phosphatase_dom_1"/>
</dbReference>
<reference evidence="2 3" key="1">
    <citation type="submission" date="2021-06" db="EMBL/GenBank/DDBJ databases">
        <title>Complete genome of Haloferula helveola possessing various polysaccharide degrading enzymes.</title>
        <authorList>
            <person name="Takami H."/>
            <person name="Huang C."/>
            <person name="Hamasaki K."/>
        </authorList>
    </citation>
    <scope>NUCLEOTIDE SEQUENCE [LARGE SCALE GENOMIC DNA]</scope>
    <source>
        <strain evidence="2 3">CN-1</strain>
    </source>
</reference>
<evidence type="ECO:0000259" key="1">
    <source>
        <dbReference type="PROSITE" id="PS50830"/>
    </source>
</evidence>
<dbReference type="SUPFAM" id="SSF50199">
    <property type="entry name" value="Staphylococcal nuclease"/>
    <property type="match status" value="1"/>
</dbReference>
<organism evidence="2 3">
    <name type="scientific">Haloferula helveola</name>
    <dbReference type="NCBI Taxonomy" id="490095"/>
    <lineage>
        <taxon>Bacteria</taxon>
        <taxon>Pseudomonadati</taxon>
        <taxon>Verrucomicrobiota</taxon>
        <taxon>Verrucomicrobiia</taxon>
        <taxon>Verrucomicrobiales</taxon>
        <taxon>Verrucomicrobiaceae</taxon>
        <taxon>Haloferula</taxon>
    </lineage>
</organism>
<feature type="domain" description="TNase-like" evidence="1">
    <location>
        <begin position="36"/>
        <end position="195"/>
    </location>
</feature>
<evidence type="ECO:0000313" key="2">
    <source>
        <dbReference type="EMBL" id="BCX47942.1"/>
    </source>
</evidence>
<dbReference type="PROSITE" id="PS50830">
    <property type="entry name" value="TNASE_3"/>
    <property type="match status" value="1"/>
</dbReference>
<dbReference type="EMBL" id="AP024702">
    <property type="protein sequence ID" value="BCX47942.1"/>
    <property type="molecule type" value="Genomic_DNA"/>
</dbReference>
<dbReference type="InterPro" id="IPR016071">
    <property type="entry name" value="Staphylococal_nuclease_OB-fold"/>
</dbReference>
<sequence length="289" mass="32258">MILRLTFVILSLAGFIRAEPLERIEGCSLVPTDWADGDSFLVRIPEGKEELTVRLYGVDCIETRASDDSDARRLRAQRRYFGISDHGGTPQASIDAAKAWGKKATVRTRELLAKPFTLHTARADARGDGKHARIYGFITTAEGKDLAAQLVTEGLARAYGVYRETPDGLSRDDWKEELADLEFQAANRRAGIWKLTDWDRLPEERRIERAEEAELKIAIDGAQAEQGSINPNTAARDELMKLPGIGEVTANRIIEGREDGKYQTAEDLQRVNGIGTKTLERITPFLTFE</sequence>
<dbReference type="Gene3D" id="2.40.50.90">
    <property type="match status" value="1"/>
</dbReference>
<evidence type="ECO:0000313" key="3">
    <source>
        <dbReference type="Proteomes" id="UP001374893"/>
    </source>
</evidence>
<dbReference type="PANTHER" id="PTHR21180:SF32">
    <property type="entry name" value="ENDONUCLEASE_EXONUCLEASE_PHOSPHATASE FAMILY DOMAIN-CONTAINING PROTEIN 1"/>
    <property type="match status" value="1"/>
</dbReference>
<dbReference type="Proteomes" id="UP001374893">
    <property type="component" value="Chromosome"/>
</dbReference>
<dbReference type="Gene3D" id="1.10.150.320">
    <property type="entry name" value="Photosystem II 12 kDa extrinsic protein"/>
    <property type="match status" value="1"/>
</dbReference>
<dbReference type="SUPFAM" id="SSF47781">
    <property type="entry name" value="RuvA domain 2-like"/>
    <property type="match status" value="1"/>
</dbReference>
<dbReference type="InterPro" id="IPR003583">
    <property type="entry name" value="Hlx-hairpin-Hlx_DNA-bd_motif"/>
</dbReference>
<dbReference type="SMART" id="SM00278">
    <property type="entry name" value="HhH1"/>
    <property type="match status" value="2"/>
</dbReference>
<name>A0ABM7RCZ7_9BACT</name>
<accession>A0ABM7RCZ7</accession>
<dbReference type="PANTHER" id="PTHR21180">
    <property type="entry name" value="ENDONUCLEASE/EXONUCLEASE/PHOSPHATASE FAMILY DOMAIN-CONTAINING PROTEIN 1"/>
    <property type="match status" value="1"/>
</dbReference>
<dbReference type="InterPro" id="IPR010994">
    <property type="entry name" value="RuvA_2-like"/>
</dbReference>
<gene>
    <name evidence="2" type="ORF">HAHE_18500</name>
</gene>
<dbReference type="Pfam" id="PF00565">
    <property type="entry name" value="SNase"/>
    <property type="match status" value="1"/>
</dbReference>